<name>A0A1T4JH74_TREPO</name>
<organism evidence="2 3">
    <name type="scientific">Treponema porcinum</name>
    <dbReference type="NCBI Taxonomy" id="261392"/>
    <lineage>
        <taxon>Bacteria</taxon>
        <taxon>Pseudomonadati</taxon>
        <taxon>Spirochaetota</taxon>
        <taxon>Spirochaetia</taxon>
        <taxon>Spirochaetales</taxon>
        <taxon>Treponemataceae</taxon>
        <taxon>Treponema</taxon>
    </lineage>
</organism>
<evidence type="ECO:0000259" key="1">
    <source>
        <dbReference type="PROSITE" id="PS50943"/>
    </source>
</evidence>
<feature type="domain" description="HTH cro/C1-type" evidence="1">
    <location>
        <begin position="7"/>
        <end position="62"/>
    </location>
</feature>
<dbReference type="Gene3D" id="1.10.260.40">
    <property type="entry name" value="lambda repressor-like DNA-binding domains"/>
    <property type="match status" value="1"/>
</dbReference>
<dbReference type="RefSeq" id="WP_078931951.1">
    <property type="nucleotide sequence ID" value="NZ_FUWG01000002.1"/>
</dbReference>
<dbReference type="GeneID" id="78315345"/>
<evidence type="ECO:0000313" key="2">
    <source>
        <dbReference type="EMBL" id="SJZ29520.1"/>
    </source>
</evidence>
<dbReference type="InterPro" id="IPR010982">
    <property type="entry name" value="Lambda_DNA-bd_dom_sf"/>
</dbReference>
<keyword evidence="3" id="KW-1185">Reference proteome</keyword>
<dbReference type="STRING" id="261392.SAMN02745149_00021"/>
<dbReference type="PROSITE" id="PS50943">
    <property type="entry name" value="HTH_CROC1"/>
    <property type="match status" value="1"/>
</dbReference>
<dbReference type="InterPro" id="IPR001387">
    <property type="entry name" value="Cro/C1-type_HTH"/>
</dbReference>
<dbReference type="SMART" id="SM00530">
    <property type="entry name" value="HTH_XRE"/>
    <property type="match status" value="1"/>
</dbReference>
<dbReference type="EMBL" id="FUWG01000002">
    <property type="protein sequence ID" value="SJZ29520.1"/>
    <property type="molecule type" value="Genomic_DNA"/>
</dbReference>
<dbReference type="GO" id="GO:0003677">
    <property type="term" value="F:DNA binding"/>
    <property type="evidence" value="ECO:0007669"/>
    <property type="project" value="InterPro"/>
</dbReference>
<dbReference type="CDD" id="cd00093">
    <property type="entry name" value="HTH_XRE"/>
    <property type="match status" value="1"/>
</dbReference>
<proteinExistence type="predicted"/>
<dbReference type="Pfam" id="PF01381">
    <property type="entry name" value="HTH_3"/>
    <property type="match status" value="1"/>
</dbReference>
<dbReference type="Proteomes" id="UP000190423">
    <property type="component" value="Unassembled WGS sequence"/>
</dbReference>
<dbReference type="OrthoDB" id="362193at2"/>
<gene>
    <name evidence="2" type="ORF">SAMN02745149_00021</name>
</gene>
<evidence type="ECO:0000313" key="3">
    <source>
        <dbReference type="Proteomes" id="UP000190423"/>
    </source>
</evidence>
<accession>A0A1T4JH74</accession>
<protein>
    <submittedName>
        <fullName evidence="2">Helix-turn-helix</fullName>
    </submittedName>
</protein>
<dbReference type="SUPFAM" id="SSF47413">
    <property type="entry name" value="lambda repressor-like DNA-binding domains"/>
    <property type="match status" value="1"/>
</dbReference>
<sequence>MSFKENLRDEMEFQDVKPKELSEKTGLSVNTIRNYINGHNALPNVEAAVKIAQALDVSVEYLVERQNVRSKNKSPKIFTIEKMLADFSEEDISAVLGIIKAISGKYNELT</sequence>
<reference evidence="2 3" key="1">
    <citation type="submission" date="2017-02" db="EMBL/GenBank/DDBJ databases">
        <authorList>
            <person name="Peterson S.W."/>
        </authorList>
    </citation>
    <scope>NUCLEOTIDE SEQUENCE [LARGE SCALE GENOMIC DNA]</scope>
    <source>
        <strain evidence="2 3">ATCC BAA-908</strain>
    </source>
</reference>
<dbReference type="AlphaFoldDB" id="A0A1T4JH74"/>